<keyword evidence="6" id="KW-0503">Monooxygenase</keyword>
<evidence type="ECO:0000256" key="5">
    <source>
        <dbReference type="PIRSR" id="PIRSR602401-1"/>
    </source>
</evidence>
<dbReference type="GO" id="GO:0016712">
    <property type="term" value="F:oxidoreductase activity, acting on paired donors, with incorporation or reduction of molecular oxygen, reduced flavin or flavoprotein as one donor, and incorporation of one atom of oxygen"/>
    <property type="evidence" value="ECO:0007669"/>
    <property type="project" value="TreeGrafter"/>
</dbReference>
<protein>
    <submittedName>
        <fullName evidence="7">Uncharacterized protein</fullName>
    </submittedName>
</protein>
<dbReference type="GO" id="GO:0005506">
    <property type="term" value="F:iron ion binding"/>
    <property type="evidence" value="ECO:0007669"/>
    <property type="project" value="InterPro"/>
</dbReference>
<dbReference type="Proteomes" id="UP000007875">
    <property type="component" value="Unassembled WGS sequence"/>
</dbReference>
<dbReference type="InterPro" id="IPR050182">
    <property type="entry name" value="Cytochrome_P450_fam2"/>
</dbReference>
<comment type="cofactor">
    <cofactor evidence="1 5">
        <name>heme</name>
        <dbReference type="ChEBI" id="CHEBI:30413"/>
    </cofactor>
</comment>
<dbReference type="GO" id="GO:0005737">
    <property type="term" value="C:cytoplasm"/>
    <property type="evidence" value="ECO:0007669"/>
    <property type="project" value="TreeGrafter"/>
</dbReference>
<dbReference type="eggNOG" id="KOG0156">
    <property type="taxonomic scope" value="Eukaryota"/>
</dbReference>
<evidence type="ECO:0000313" key="7">
    <source>
        <dbReference type="Ensembl" id="ENSCSAVP00000003122.1"/>
    </source>
</evidence>
<keyword evidence="4 5" id="KW-0408">Iron</keyword>
<dbReference type="GO" id="GO:0008395">
    <property type="term" value="F:steroid hydroxylase activity"/>
    <property type="evidence" value="ECO:0007669"/>
    <property type="project" value="TreeGrafter"/>
</dbReference>
<dbReference type="SUPFAM" id="SSF48264">
    <property type="entry name" value="Cytochrome P450"/>
    <property type="match status" value="1"/>
</dbReference>
<accession>H2YCS4</accession>
<dbReference type="Ensembl" id="ENSCSAVT00000003169.1">
    <property type="protein sequence ID" value="ENSCSAVP00000003122.1"/>
    <property type="gene ID" value="ENSCSAVG00000001853.1"/>
</dbReference>
<evidence type="ECO:0000256" key="2">
    <source>
        <dbReference type="ARBA" id="ARBA00010617"/>
    </source>
</evidence>
<dbReference type="HOGENOM" id="CLU_001570_22_2_1"/>
<dbReference type="PRINTS" id="PR00385">
    <property type="entry name" value="P450"/>
</dbReference>
<sequence length="187" mass="21234">MWCLAVLLNYPDLQSVLYEEISRETGQKLPSVDHKENLPKLQAFIQEIYRNLTLLPLGLQHKTMADVELCGYHIPKNTVIFTNLHAVHSDSKTWEDPSKFDIYRHINKNGKFVPSKKVIPFGIGARSCIGEKLAQTEIYLFLANIIKRFEILPDLGSKHPPPLNDGVTGFAFTPFSFKVVLKIRNSG</sequence>
<dbReference type="GO" id="GO:0006805">
    <property type="term" value="P:xenobiotic metabolic process"/>
    <property type="evidence" value="ECO:0007669"/>
    <property type="project" value="TreeGrafter"/>
</dbReference>
<keyword evidence="5 6" id="KW-0349">Heme</keyword>
<evidence type="ECO:0000256" key="4">
    <source>
        <dbReference type="ARBA" id="ARBA00023004"/>
    </source>
</evidence>
<dbReference type="GO" id="GO:0020037">
    <property type="term" value="F:heme binding"/>
    <property type="evidence" value="ECO:0007669"/>
    <property type="project" value="InterPro"/>
</dbReference>
<proteinExistence type="inferred from homology"/>
<evidence type="ECO:0000256" key="3">
    <source>
        <dbReference type="ARBA" id="ARBA00022723"/>
    </source>
</evidence>
<dbReference type="AlphaFoldDB" id="H2YCS4"/>
<keyword evidence="3 5" id="KW-0479">Metal-binding</keyword>
<name>H2YCS4_CIOSA</name>
<feature type="binding site" description="axial binding residue" evidence="5">
    <location>
        <position position="128"/>
    </location>
    <ligand>
        <name>heme</name>
        <dbReference type="ChEBI" id="CHEBI:30413"/>
    </ligand>
    <ligandPart>
        <name>Fe</name>
        <dbReference type="ChEBI" id="CHEBI:18248"/>
    </ligandPart>
</feature>
<reference evidence="7" key="3">
    <citation type="submission" date="2025-09" db="UniProtKB">
        <authorList>
            <consortium name="Ensembl"/>
        </authorList>
    </citation>
    <scope>IDENTIFICATION</scope>
</reference>
<dbReference type="InterPro" id="IPR017972">
    <property type="entry name" value="Cyt_P450_CS"/>
</dbReference>
<dbReference type="InParanoid" id="H2YCS4"/>
<dbReference type="PRINTS" id="PR00463">
    <property type="entry name" value="EP450I"/>
</dbReference>
<dbReference type="InterPro" id="IPR036396">
    <property type="entry name" value="Cyt_P450_sf"/>
</dbReference>
<dbReference type="GeneTree" id="ENSGT00940000160689"/>
<dbReference type="GO" id="GO:0006082">
    <property type="term" value="P:organic acid metabolic process"/>
    <property type="evidence" value="ECO:0007669"/>
    <property type="project" value="TreeGrafter"/>
</dbReference>
<organism evidence="7 8">
    <name type="scientific">Ciona savignyi</name>
    <name type="common">Pacific transparent sea squirt</name>
    <dbReference type="NCBI Taxonomy" id="51511"/>
    <lineage>
        <taxon>Eukaryota</taxon>
        <taxon>Metazoa</taxon>
        <taxon>Chordata</taxon>
        <taxon>Tunicata</taxon>
        <taxon>Ascidiacea</taxon>
        <taxon>Phlebobranchia</taxon>
        <taxon>Cionidae</taxon>
        <taxon>Ciona</taxon>
    </lineage>
</organism>
<dbReference type="InterPro" id="IPR002401">
    <property type="entry name" value="Cyt_P450_E_grp-I"/>
</dbReference>
<dbReference type="PANTHER" id="PTHR24300:SF397">
    <property type="entry name" value="CYTOCHROME P450 2U1"/>
    <property type="match status" value="1"/>
</dbReference>
<comment type="similarity">
    <text evidence="2 6">Belongs to the cytochrome P450 family.</text>
</comment>
<dbReference type="PROSITE" id="PS00086">
    <property type="entry name" value="CYTOCHROME_P450"/>
    <property type="match status" value="1"/>
</dbReference>
<dbReference type="Pfam" id="PF00067">
    <property type="entry name" value="p450"/>
    <property type="match status" value="1"/>
</dbReference>
<reference evidence="8" key="1">
    <citation type="submission" date="2003-08" db="EMBL/GenBank/DDBJ databases">
        <authorList>
            <person name="Birren B."/>
            <person name="Nusbaum C."/>
            <person name="Abebe A."/>
            <person name="Abouelleil A."/>
            <person name="Adekoya E."/>
            <person name="Ait-zahra M."/>
            <person name="Allen N."/>
            <person name="Allen T."/>
            <person name="An P."/>
            <person name="Anderson M."/>
            <person name="Anderson S."/>
            <person name="Arachchi H."/>
            <person name="Armbruster J."/>
            <person name="Bachantsang P."/>
            <person name="Baldwin J."/>
            <person name="Barry A."/>
            <person name="Bayul T."/>
            <person name="Blitshsteyn B."/>
            <person name="Bloom T."/>
            <person name="Blye J."/>
            <person name="Boguslavskiy L."/>
            <person name="Borowsky M."/>
            <person name="Boukhgalter B."/>
            <person name="Brunache A."/>
            <person name="Butler J."/>
            <person name="Calixte N."/>
            <person name="Calvo S."/>
            <person name="Camarata J."/>
            <person name="Campo K."/>
            <person name="Chang J."/>
            <person name="Cheshatsang Y."/>
            <person name="Citroen M."/>
            <person name="Collymore A."/>
            <person name="Considine T."/>
            <person name="Cook A."/>
            <person name="Cooke P."/>
            <person name="Corum B."/>
            <person name="Cuomo C."/>
            <person name="David R."/>
            <person name="Dawoe T."/>
            <person name="Degray S."/>
            <person name="Dodge S."/>
            <person name="Dooley K."/>
            <person name="Dorje P."/>
            <person name="Dorjee K."/>
            <person name="Dorris L."/>
            <person name="Duffey N."/>
            <person name="Dupes A."/>
            <person name="Elkins T."/>
            <person name="Engels R."/>
            <person name="Erickson J."/>
            <person name="Farina A."/>
            <person name="Faro S."/>
            <person name="Ferreira P."/>
            <person name="Fischer H."/>
            <person name="Fitzgerald M."/>
            <person name="Foley K."/>
            <person name="Gage D."/>
            <person name="Galagan J."/>
            <person name="Gearin G."/>
            <person name="Gnerre S."/>
            <person name="Gnirke A."/>
            <person name="Goyette A."/>
            <person name="Graham J."/>
            <person name="Grandbois E."/>
            <person name="Gyaltsen K."/>
            <person name="Hafez N."/>
            <person name="Hagopian D."/>
            <person name="Hagos B."/>
            <person name="Hall J."/>
            <person name="Hatcher B."/>
            <person name="Heller A."/>
            <person name="Higgins H."/>
            <person name="Honan T."/>
            <person name="Horn A."/>
            <person name="Houde N."/>
            <person name="Hughes L."/>
            <person name="Hulme W."/>
            <person name="Husby E."/>
            <person name="Iliev I."/>
            <person name="Jaffe D."/>
            <person name="Jones C."/>
            <person name="Kamal M."/>
            <person name="Kamat A."/>
            <person name="Kamvysselis M."/>
            <person name="Karlsson E."/>
            <person name="Kells C."/>
            <person name="Kieu A."/>
            <person name="Kisner P."/>
            <person name="Kodira C."/>
            <person name="Kulbokas E."/>
            <person name="Labutti K."/>
            <person name="Lama D."/>
            <person name="Landers T."/>
            <person name="Leger J."/>
            <person name="Levine S."/>
            <person name="Lewis D."/>
            <person name="Lewis T."/>
            <person name="Lindblad-toh K."/>
            <person name="Liu X."/>
            <person name="Lokyitsang T."/>
            <person name="Lokyitsang Y."/>
            <person name="Lucien O."/>
            <person name="Lui A."/>
            <person name="Ma L.J."/>
            <person name="Mabbitt R."/>
            <person name="Macdonald J."/>
            <person name="Maclean C."/>
            <person name="Major J."/>
            <person name="Manning J."/>
            <person name="Marabella R."/>
            <person name="Maru K."/>
            <person name="Matthews C."/>
            <person name="Mauceli E."/>
            <person name="Mccarthy M."/>
            <person name="Mcdonough S."/>
            <person name="Mcghee T."/>
            <person name="Meldrim J."/>
            <person name="Meneus L."/>
            <person name="Mesirov J."/>
            <person name="Mihalev A."/>
            <person name="Mihova T."/>
            <person name="Mikkelsen T."/>
            <person name="Mlenga V."/>
            <person name="Moru K."/>
            <person name="Mozes J."/>
            <person name="Mulrain L."/>
            <person name="Munson G."/>
            <person name="Naylor J."/>
            <person name="Newes C."/>
            <person name="Nguyen C."/>
            <person name="Nguyen N."/>
            <person name="Nguyen T."/>
            <person name="Nicol R."/>
            <person name="Nielsen C."/>
            <person name="Nizzari M."/>
            <person name="Norbu C."/>
            <person name="Norbu N."/>
            <person name="O'donnell P."/>
            <person name="Okoawo O."/>
            <person name="O'leary S."/>
            <person name="Omotosho B."/>
            <person name="O'neill K."/>
            <person name="Osman S."/>
            <person name="Parker S."/>
            <person name="Perrin D."/>
            <person name="Phunkhang P."/>
            <person name="Piqani B."/>
            <person name="Purcell S."/>
            <person name="Rachupka T."/>
            <person name="Ramasamy U."/>
            <person name="Rameau R."/>
            <person name="Ray V."/>
            <person name="Raymond C."/>
            <person name="Retta R."/>
            <person name="Richardson S."/>
            <person name="Rise C."/>
            <person name="Rodriguez J."/>
            <person name="Rogers J."/>
            <person name="Rogov P."/>
            <person name="Rutman M."/>
            <person name="Schupbach R."/>
            <person name="Seaman C."/>
            <person name="Settipalli S."/>
            <person name="Sharpe T."/>
            <person name="Sheridan J."/>
            <person name="Sherpa N."/>
            <person name="Shi J."/>
            <person name="Smirnov S."/>
            <person name="Smith C."/>
            <person name="Sougnez C."/>
            <person name="Spencer B."/>
            <person name="Stalker J."/>
            <person name="Stange-thomann N."/>
            <person name="Stavropoulos S."/>
            <person name="Stetson K."/>
            <person name="Stone C."/>
            <person name="Stone S."/>
            <person name="Stubbs M."/>
            <person name="Talamas J."/>
            <person name="Tchuinga P."/>
            <person name="Tenzing P."/>
            <person name="Tesfaye S."/>
            <person name="Theodore J."/>
            <person name="Thoulutsang Y."/>
            <person name="Topham K."/>
            <person name="Towey S."/>
            <person name="Tsamla T."/>
            <person name="Tsomo N."/>
            <person name="Vallee D."/>
            <person name="Vassiliev H."/>
            <person name="Venkataraman V."/>
            <person name="Vinson J."/>
            <person name="Vo A."/>
            <person name="Wade C."/>
            <person name="Wang S."/>
            <person name="Wangchuk T."/>
            <person name="Wangdi T."/>
            <person name="Whittaker C."/>
            <person name="Wilkinson J."/>
            <person name="Wu Y."/>
            <person name="Wyman D."/>
            <person name="Yadav S."/>
            <person name="Yang S."/>
            <person name="Yang X."/>
            <person name="Yeager S."/>
            <person name="Yee E."/>
            <person name="Young G."/>
            <person name="Zainoun J."/>
            <person name="Zembeck L."/>
            <person name="Zimmer A."/>
            <person name="Zody M."/>
            <person name="Lander E."/>
        </authorList>
    </citation>
    <scope>NUCLEOTIDE SEQUENCE [LARGE SCALE GENOMIC DNA]</scope>
</reference>
<reference evidence="7" key="2">
    <citation type="submission" date="2025-08" db="UniProtKB">
        <authorList>
            <consortium name="Ensembl"/>
        </authorList>
    </citation>
    <scope>IDENTIFICATION</scope>
</reference>
<dbReference type="InterPro" id="IPR001128">
    <property type="entry name" value="Cyt_P450"/>
</dbReference>
<dbReference type="PANTHER" id="PTHR24300">
    <property type="entry name" value="CYTOCHROME P450 508A4-RELATED"/>
    <property type="match status" value="1"/>
</dbReference>
<keyword evidence="8" id="KW-1185">Reference proteome</keyword>
<dbReference type="OMA" id="PAMWENP"/>
<evidence type="ECO:0000256" key="1">
    <source>
        <dbReference type="ARBA" id="ARBA00001971"/>
    </source>
</evidence>
<evidence type="ECO:0000256" key="6">
    <source>
        <dbReference type="RuleBase" id="RU000461"/>
    </source>
</evidence>
<keyword evidence="6" id="KW-0560">Oxidoreductase</keyword>
<dbReference type="Gene3D" id="1.10.630.10">
    <property type="entry name" value="Cytochrome P450"/>
    <property type="match status" value="1"/>
</dbReference>
<evidence type="ECO:0000313" key="8">
    <source>
        <dbReference type="Proteomes" id="UP000007875"/>
    </source>
</evidence>
<dbReference type="STRING" id="51511.ENSCSAVP00000003122"/>